<evidence type="ECO:0000313" key="2">
    <source>
        <dbReference type="EMBL" id="ADW19178.1"/>
    </source>
</evidence>
<protein>
    <recommendedName>
        <fullName evidence="4">DUF4402 domain-containing protein</fullName>
    </recommendedName>
</protein>
<dbReference type="KEGG" id="dpr:Despr_3045"/>
<reference evidence="2 3" key="1">
    <citation type="journal article" date="2011" name="Stand. Genomic Sci.">
        <title>Complete genome sequence of Desulfobulbus propionicus type strain (1pr3).</title>
        <authorList>
            <person name="Pagani I."/>
            <person name="Lapidus A."/>
            <person name="Nolan M."/>
            <person name="Lucas S."/>
            <person name="Hammon N."/>
            <person name="Deshpande S."/>
            <person name="Cheng J.F."/>
            <person name="Chertkov O."/>
            <person name="Davenport K."/>
            <person name="Tapia R."/>
            <person name="Han C."/>
            <person name="Goodwin L."/>
            <person name="Pitluck S."/>
            <person name="Liolios K."/>
            <person name="Mavromatis K."/>
            <person name="Ivanova N."/>
            <person name="Mikhailova N."/>
            <person name="Pati A."/>
            <person name="Chen A."/>
            <person name="Palaniappan K."/>
            <person name="Land M."/>
            <person name="Hauser L."/>
            <person name="Chang Y.J."/>
            <person name="Jeffries C.D."/>
            <person name="Detter J.C."/>
            <person name="Brambilla E."/>
            <person name="Kannan K.P."/>
            <person name="Djao O.D."/>
            <person name="Rohde M."/>
            <person name="Pukall R."/>
            <person name="Spring S."/>
            <person name="Goker M."/>
            <person name="Sikorski J."/>
            <person name="Woyke T."/>
            <person name="Bristow J."/>
            <person name="Eisen J.A."/>
            <person name="Markowitz V."/>
            <person name="Hugenholtz P."/>
            <person name="Kyrpides N.C."/>
            <person name="Klenk H.P."/>
        </authorList>
    </citation>
    <scope>NUCLEOTIDE SEQUENCE [LARGE SCALE GENOMIC DNA]</scope>
    <source>
        <strain evidence="3">ATCC 33891 / DSM 2032 / 1pr3</strain>
    </source>
</reference>
<name>A0A7U3YPS7_DESPD</name>
<dbReference type="AlphaFoldDB" id="A0A7U3YPS7"/>
<gene>
    <name evidence="2" type="ordered locus">Despr_3045</name>
</gene>
<keyword evidence="1" id="KW-0732">Signal</keyword>
<proteinExistence type="predicted"/>
<feature type="signal peptide" evidence="1">
    <location>
        <begin position="1"/>
        <end position="29"/>
    </location>
</feature>
<dbReference type="EMBL" id="CP002364">
    <property type="protein sequence ID" value="ADW19178.1"/>
    <property type="molecule type" value="Genomic_DNA"/>
</dbReference>
<evidence type="ECO:0000256" key="1">
    <source>
        <dbReference type="SAM" id="SignalP"/>
    </source>
</evidence>
<keyword evidence="3" id="KW-1185">Reference proteome</keyword>
<sequence length="166" mass="17030">MPLVFRQKTARARSWRALVTMLMGPPLLAAPPLMAGEVAHFTSLDFGTIDLNPGGDTIVIAAQHGPASPTGSRSVVVGGSSGLMQLTSTEAEHVEIVYPESVLLSCGGRSLNITNIGPNSQYSLSGVELPGGGVTRSVSIGGSLALQGNETSGSCSGSMSIQLNFF</sequence>
<dbReference type="Proteomes" id="UP000006365">
    <property type="component" value="Chromosome"/>
</dbReference>
<evidence type="ECO:0000313" key="3">
    <source>
        <dbReference type="Proteomes" id="UP000006365"/>
    </source>
</evidence>
<evidence type="ECO:0008006" key="4">
    <source>
        <dbReference type="Google" id="ProtNLM"/>
    </source>
</evidence>
<dbReference type="Pfam" id="PF14352">
    <property type="entry name" value="DUF4402"/>
    <property type="match status" value="1"/>
</dbReference>
<feature type="chain" id="PRO_5031194565" description="DUF4402 domain-containing protein" evidence="1">
    <location>
        <begin position="30"/>
        <end position="166"/>
    </location>
</feature>
<dbReference type="InterPro" id="IPR025514">
    <property type="entry name" value="DUF4402"/>
</dbReference>
<organism evidence="2 3">
    <name type="scientific">Desulfobulbus propionicus (strain ATCC 33891 / DSM 2032 / VKM B-1956 / 1pr3)</name>
    <dbReference type="NCBI Taxonomy" id="577650"/>
    <lineage>
        <taxon>Bacteria</taxon>
        <taxon>Pseudomonadati</taxon>
        <taxon>Thermodesulfobacteriota</taxon>
        <taxon>Desulfobulbia</taxon>
        <taxon>Desulfobulbales</taxon>
        <taxon>Desulfobulbaceae</taxon>
        <taxon>Desulfobulbus</taxon>
    </lineage>
</organism>
<accession>A0A7U3YPS7</accession>